<comment type="caution">
    <text evidence="1">The sequence shown here is derived from an EMBL/GenBank/DDBJ whole genome shotgun (WGS) entry which is preliminary data.</text>
</comment>
<proteinExistence type="predicted"/>
<protein>
    <submittedName>
        <fullName evidence="1">Uncharacterized protein</fullName>
    </submittedName>
</protein>
<dbReference type="AlphaFoldDB" id="A0A4Y2NYJ3"/>
<dbReference type="EMBL" id="BGPR01010170">
    <property type="protein sequence ID" value="GBN44638.1"/>
    <property type="molecule type" value="Genomic_DNA"/>
</dbReference>
<sequence>MDIKLEEIERAIDDEYREFRNSRRERKPTGKYPFNEDLSATHEELTYDNIKFLPKEEQSSWECAMDEEMLSMKTEKVSDLVVT</sequence>
<reference evidence="1 2" key="1">
    <citation type="journal article" date="2019" name="Sci. Rep.">
        <title>Orb-weaving spider Araneus ventricosus genome elucidates the spidroin gene catalogue.</title>
        <authorList>
            <person name="Kono N."/>
            <person name="Nakamura H."/>
            <person name="Ohtoshi R."/>
            <person name="Moran D.A.P."/>
            <person name="Shinohara A."/>
            <person name="Yoshida Y."/>
            <person name="Fujiwara M."/>
            <person name="Mori M."/>
            <person name="Tomita M."/>
            <person name="Arakawa K."/>
        </authorList>
    </citation>
    <scope>NUCLEOTIDE SEQUENCE [LARGE SCALE GENOMIC DNA]</scope>
</reference>
<gene>
    <name evidence="1" type="ORF">AVEN_146230_1</name>
</gene>
<organism evidence="1 2">
    <name type="scientific">Araneus ventricosus</name>
    <name type="common">Orbweaver spider</name>
    <name type="synonym">Epeira ventricosa</name>
    <dbReference type="NCBI Taxonomy" id="182803"/>
    <lineage>
        <taxon>Eukaryota</taxon>
        <taxon>Metazoa</taxon>
        <taxon>Ecdysozoa</taxon>
        <taxon>Arthropoda</taxon>
        <taxon>Chelicerata</taxon>
        <taxon>Arachnida</taxon>
        <taxon>Araneae</taxon>
        <taxon>Araneomorphae</taxon>
        <taxon>Entelegynae</taxon>
        <taxon>Araneoidea</taxon>
        <taxon>Araneidae</taxon>
        <taxon>Araneus</taxon>
    </lineage>
</organism>
<evidence type="ECO:0000313" key="1">
    <source>
        <dbReference type="EMBL" id="GBN44638.1"/>
    </source>
</evidence>
<keyword evidence="2" id="KW-1185">Reference proteome</keyword>
<dbReference type="Proteomes" id="UP000499080">
    <property type="component" value="Unassembled WGS sequence"/>
</dbReference>
<name>A0A4Y2NYJ3_ARAVE</name>
<evidence type="ECO:0000313" key="2">
    <source>
        <dbReference type="Proteomes" id="UP000499080"/>
    </source>
</evidence>
<accession>A0A4Y2NYJ3</accession>